<dbReference type="GO" id="GO:0045493">
    <property type="term" value="P:xylan catabolic process"/>
    <property type="evidence" value="ECO:0007669"/>
    <property type="project" value="UniProtKB-KW"/>
</dbReference>
<gene>
    <name evidence="11" type="ORF">M438DRAFT_400691</name>
</gene>
<dbReference type="OrthoDB" id="424610at2759"/>
<keyword evidence="6 11" id="KW-0378">Hydrolase</keyword>
<sequence length="338" mass="35867">MKSATLVLAALFAGAHAAATPGCGSPLSAQLTRGGADKTNTLSFTTSGGVVRSYLLHIPTSYDVSTPAPIAFSYHGRNGNSKDQETISGMSNEAFNPNYLVVYPQGLNAVWQGDPDTSGYDDVGFTLELLANLTSTFCIDSTKIYAAGKSNGGGFSANILACDPQASRVFAAFGGIAGAYYQGNTDYPCDGTTVPITCNPGRYPVPIFTTHGDSDATIPYTGGGRRGRCLPTIPHFMTEWSVRNGLGSSNTSVSLYNNNVIRYDYGNDSFSQLSTHYLVHGLDHTWPSIAAGSSFDATPLLLAFWNKWTLDTTPYNFVNATASTPIVSSTTSTLYARQ</sequence>
<dbReference type="HOGENOM" id="CLU_027551_3_1_1"/>
<reference evidence="11 12" key="1">
    <citation type="journal article" date="2014" name="BMC Genomics">
        <title>Genome sequencing of four Aureobasidium pullulans varieties: biotechnological potential, stress tolerance, and description of new species.</title>
        <authorList>
            <person name="Gostin Ar C."/>
            <person name="Ohm R.A."/>
            <person name="Kogej T."/>
            <person name="Sonjak S."/>
            <person name="Turk M."/>
            <person name="Zajc J."/>
            <person name="Zalar P."/>
            <person name="Grube M."/>
            <person name="Sun H."/>
            <person name="Han J."/>
            <person name="Sharma A."/>
            <person name="Chiniquy J."/>
            <person name="Ngan C.Y."/>
            <person name="Lipzen A."/>
            <person name="Barry K."/>
            <person name="Grigoriev I.V."/>
            <person name="Gunde-Cimerman N."/>
        </authorList>
    </citation>
    <scope>NUCLEOTIDE SEQUENCE [LARGE SCALE GENOMIC DNA]</scope>
    <source>
        <strain evidence="11 12">EXF-150</strain>
    </source>
</reference>
<protein>
    <recommendedName>
        <fullName evidence="2">feruloyl esterase</fullName>
        <ecNumber evidence="2">3.1.1.73</ecNumber>
    </recommendedName>
</protein>
<evidence type="ECO:0000256" key="9">
    <source>
        <dbReference type="ARBA" id="ARBA00034075"/>
    </source>
</evidence>
<evidence type="ECO:0000256" key="8">
    <source>
        <dbReference type="ARBA" id="ARBA00023326"/>
    </source>
</evidence>
<evidence type="ECO:0000256" key="1">
    <source>
        <dbReference type="ARBA" id="ARBA00004613"/>
    </source>
</evidence>
<dbReference type="PANTHER" id="PTHR38050:SF2">
    <property type="entry name" value="FERULOYL ESTERASE C-RELATED"/>
    <property type="match status" value="1"/>
</dbReference>
<evidence type="ECO:0000256" key="3">
    <source>
        <dbReference type="ARBA" id="ARBA00022525"/>
    </source>
</evidence>
<evidence type="ECO:0000256" key="10">
    <source>
        <dbReference type="SAM" id="SignalP"/>
    </source>
</evidence>
<keyword evidence="7" id="KW-0119">Carbohydrate metabolism</keyword>
<evidence type="ECO:0000313" key="12">
    <source>
        <dbReference type="Proteomes" id="UP000030706"/>
    </source>
</evidence>
<evidence type="ECO:0000256" key="5">
    <source>
        <dbReference type="ARBA" id="ARBA00022729"/>
    </source>
</evidence>
<dbReference type="InterPro" id="IPR043595">
    <property type="entry name" value="FaeB/C/D"/>
</dbReference>
<dbReference type="AlphaFoldDB" id="A0A074XXD9"/>
<dbReference type="InterPro" id="IPR029058">
    <property type="entry name" value="AB_hydrolase_fold"/>
</dbReference>
<dbReference type="Proteomes" id="UP000030706">
    <property type="component" value="Unassembled WGS sequence"/>
</dbReference>
<keyword evidence="8" id="KW-0624">Polysaccharide degradation</keyword>
<dbReference type="SUPFAM" id="SSF53474">
    <property type="entry name" value="alpha/beta-Hydrolases"/>
    <property type="match status" value="1"/>
</dbReference>
<accession>A0A074XXD9</accession>
<evidence type="ECO:0000256" key="6">
    <source>
        <dbReference type="ARBA" id="ARBA00022801"/>
    </source>
</evidence>
<dbReference type="GO" id="GO:0030600">
    <property type="term" value="F:feruloyl esterase activity"/>
    <property type="evidence" value="ECO:0007669"/>
    <property type="project" value="UniProtKB-EC"/>
</dbReference>
<evidence type="ECO:0000256" key="4">
    <source>
        <dbReference type="ARBA" id="ARBA00022651"/>
    </source>
</evidence>
<proteinExistence type="predicted"/>
<dbReference type="STRING" id="1043002.A0A074XXD9"/>
<organism evidence="11 12">
    <name type="scientific">Aureobasidium pullulans EXF-150</name>
    <dbReference type="NCBI Taxonomy" id="1043002"/>
    <lineage>
        <taxon>Eukaryota</taxon>
        <taxon>Fungi</taxon>
        <taxon>Dikarya</taxon>
        <taxon>Ascomycota</taxon>
        <taxon>Pezizomycotina</taxon>
        <taxon>Dothideomycetes</taxon>
        <taxon>Dothideomycetidae</taxon>
        <taxon>Dothideales</taxon>
        <taxon>Saccotheciaceae</taxon>
        <taxon>Aureobasidium</taxon>
    </lineage>
</organism>
<dbReference type="GeneID" id="40751783"/>
<evidence type="ECO:0000256" key="2">
    <source>
        <dbReference type="ARBA" id="ARBA00013091"/>
    </source>
</evidence>
<keyword evidence="3" id="KW-0964">Secreted</keyword>
<dbReference type="Gene3D" id="3.40.50.1820">
    <property type="entry name" value="alpha/beta hydrolase"/>
    <property type="match status" value="1"/>
</dbReference>
<name>A0A074XXD9_AURPU</name>
<dbReference type="EMBL" id="KL585007">
    <property type="protein sequence ID" value="KEQ79351.1"/>
    <property type="molecule type" value="Genomic_DNA"/>
</dbReference>
<evidence type="ECO:0000256" key="7">
    <source>
        <dbReference type="ARBA" id="ARBA00023277"/>
    </source>
</evidence>
<dbReference type="RefSeq" id="XP_029755538.1">
    <property type="nucleotide sequence ID" value="XM_029909477.1"/>
</dbReference>
<keyword evidence="12" id="KW-1185">Reference proteome</keyword>
<evidence type="ECO:0000313" key="11">
    <source>
        <dbReference type="EMBL" id="KEQ79351.1"/>
    </source>
</evidence>
<feature type="signal peptide" evidence="10">
    <location>
        <begin position="1"/>
        <end position="17"/>
    </location>
</feature>
<feature type="chain" id="PRO_5001702820" description="feruloyl esterase" evidence="10">
    <location>
        <begin position="18"/>
        <end position="338"/>
    </location>
</feature>
<keyword evidence="4" id="KW-0858">Xylan degradation</keyword>
<comment type="subcellular location">
    <subcellularLocation>
        <location evidence="1">Secreted</location>
    </subcellularLocation>
</comment>
<dbReference type="PANTHER" id="PTHR38050">
    <property type="match status" value="1"/>
</dbReference>
<comment type="catalytic activity">
    <reaction evidence="9">
        <text>feruloyl-polysaccharide + H2O = ferulate + polysaccharide.</text>
        <dbReference type="EC" id="3.1.1.73"/>
    </reaction>
</comment>
<dbReference type="EC" id="3.1.1.73" evidence="2"/>
<dbReference type="GO" id="GO:0005576">
    <property type="term" value="C:extracellular region"/>
    <property type="evidence" value="ECO:0007669"/>
    <property type="project" value="UniProtKB-SubCell"/>
</dbReference>
<keyword evidence="5 10" id="KW-0732">Signal</keyword>